<dbReference type="PANTHER" id="PTHR35333:SF4">
    <property type="entry name" value="SLR0121 PROTEIN"/>
    <property type="match status" value="1"/>
</dbReference>
<feature type="compositionally biased region" description="Basic and acidic residues" evidence="1">
    <location>
        <begin position="87"/>
        <end position="100"/>
    </location>
</feature>
<dbReference type="PANTHER" id="PTHR35333">
    <property type="entry name" value="BETA-LACTAMASE"/>
    <property type="match status" value="1"/>
</dbReference>
<dbReference type="GO" id="GO:0046677">
    <property type="term" value="P:response to antibiotic"/>
    <property type="evidence" value="ECO:0007669"/>
    <property type="project" value="InterPro"/>
</dbReference>
<feature type="compositionally biased region" description="Low complexity" evidence="1">
    <location>
        <begin position="441"/>
        <end position="466"/>
    </location>
</feature>
<evidence type="ECO:0000313" key="4">
    <source>
        <dbReference type="EMBL" id="PZO39408.1"/>
    </source>
</evidence>
<name>A0A2W4Y874_9CYAN</name>
<gene>
    <name evidence="3" type="ORF">DCF19_14080</name>
    <name evidence="4" type="ORF">DCF19_14200</name>
</gene>
<evidence type="ECO:0000259" key="2">
    <source>
        <dbReference type="Pfam" id="PF13354"/>
    </source>
</evidence>
<dbReference type="GO" id="GO:0008800">
    <property type="term" value="F:beta-lactamase activity"/>
    <property type="evidence" value="ECO:0007669"/>
    <property type="project" value="InterPro"/>
</dbReference>
<organism evidence="4 5">
    <name type="scientific">Pseudanabaena frigida</name>
    <dbReference type="NCBI Taxonomy" id="945775"/>
    <lineage>
        <taxon>Bacteria</taxon>
        <taxon>Bacillati</taxon>
        <taxon>Cyanobacteriota</taxon>
        <taxon>Cyanophyceae</taxon>
        <taxon>Pseudanabaenales</taxon>
        <taxon>Pseudanabaenaceae</taxon>
        <taxon>Pseudanabaena</taxon>
    </lineage>
</organism>
<dbReference type="AlphaFoldDB" id="A0A2W4Y874"/>
<dbReference type="GO" id="GO:0030655">
    <property type="term" value="P:beta-lactam antibiotic catabolic process"/>
    <property type="evidence" value="ECO:0007669"/>
    <property type="project" value="InterPro"/>
</dbReference>
<feature type="compositionally biased region" description="Low complexity" evidence="1">
    <location>
        <begin position="478"/>
        <end position="494"/>
    </location>
</feature>
<evidence type="ECO:0000313" key="5">
    <source>
        <dbReference type="Proteomes" id="UP000249467"/>
    </source>
</evidence>
<dbReference type="EMBL" id="QBML01000018">
    <property type="protein sequence ID" value="PZO39388.1"/>
    <property type="molecule type" value="Genomic_DNA"/>
</dbReference>
<protein>
    <submittedName>
        <fullName evidence="4">Serine hydrolase</fullName>
    </submittedName>
</protein>
<comment type="caution">
    <text evidence="4">The sequence shown here is derived from an EMBL/GenBank/DDBJ whole genome shotgun (WGS) entry which is preliminary data.</text>
</comment>
<dbReference type="InterPro" id="IPR012338">
    <property type="entry name" value="Beta-lactam/transpept-like"/>
</dbReference>
<dbReference type="InterPro" id="IPR000871">
    <property type="entry name" value="Beta-lactam_class-A"/>
</dbReference>
<dbReference type="Gene3D" id="3.40.710.10">
    <property type="entry name" value="DD-peptidase/beta-lactamase superfamily"/>
    <property type="match status" value="1"/>
</dbReference>
<reference evidence="4 5" key="2">
    <citation type="submission" date="2018-06" db="EMBL/GenBank/DDBJ databases">
        <title>Metagenomic assembly of (sub)arctic Cyanobacteria and their associated microbiome from non-axenic cultures.</title>
        <authorList>
            <person name="Baurain D."/>
        </authorList>
    </citation>
    <scope>NUCLEOTIDE SEQUENCE [LARGE SCALE GENOMIC DNA]</scope>
    <source>
        <strain evidence="4">ULC066bin1</strain>
    </source>
</reference>
<keyword evidence="4" id="KW-0378">Hydrolase</keyword>
<accession>A0A2W4Y874</accession>
<dbReference type="InterPro" id="IPR045155">
    <property type="entry name" value="Beta-lactam_cat"/>
</dbReference>
<dbReference type="SUPFAM" id="SSF56601">
    <property type="entry name" value="beta-lactamase/transpeptidase-like"/>
    <property type="match status" value="1"/>
</dbReference>
<feature type="domain" description="Beta-lactamase class A catalytic" evidence="2">
    <location>
        <begin position="203"/>
        <end position="412"/>
    </location>
</feature>
<dbReference type="Pfam" id="PF13354">
    <property type="entry name" value="Beta-lactamase2"/>
    <property type="match status" value="1"/>
</dbReference>
<feature type="compositionally biased region" description="Basic and acidic residues" evidence="1">
    <location>
        <begin position="66"/>
        <end position="79"/>
    </location>
</feature>
<feature type="region of interest" description="Disordered" evidence="1">
    <location>
        <begin position="441"/>
        <end position="503"/>
    </location>
</feature>
<evidence type="ECO:0000256" key="1">
    <source>
        <dbReference type="SAM" id="MobiDB-lite"/>
    </source>
</evidence>
<proteinExistence type="predicted"/>
<dbReference type="Proteomes" id="UP000249467">
    <property type="component" value="Unassembled WGS sequence"/>
</dbReference>
<evidence type="ECO:0000313" key="3">
    <source>
        <dbReference type="EMBL" id="PZO39388.1"/>
    </source>
</evidence>
<reference evidence="4 5" key="1">
    <citation type="submission" date="2018-04" db="EMBL/GenBank/DDBJ databases">
        <authorList>
            <person name="Go L.Y."/>
            <person name="Mitchell J.A."/>
        </authorList>
    </citation>
    <scope>NUCLEOTIDE SEQUENCE [LARGE SCALE GENOMIC DNA]</scope>
    <source>
        <strain evidence="4">ULC066bin1</strain>
    </source>
</reference>
<sequence>MEPRNFSSPDATEKSREARLNKLRERRTKAVTSTNDSLLRPIVSDSKTQPRLLRSSEASRSPEPIIDPRFESRSLENKVKPLPNRQGRIEARPEQRPDPRNRRKSPNSRSLPTKSPVKSLGWQVLRLAIAGIGLSVIAGTAISFWQNQQSIRAKTVIPEVLAKEENNKTSQDIIPLELKTEATPLLSKIKELAAKEKDLAMQMMVVDLDSGAYVQIGANQPISAASTIKSPILVAFFQDVDAGKIKLDEQLEMTADVKVGEAGELQLLPTGTKISALETATQMIVVSDNTATNMIIKRLGGFAALNQRFKSWGLNNIVVNSQLPDLEGTNKISTQDMVSLLAMLDKGKLIEPRSRDRFMDIMRRPVTNTLLPKGIGEDARIIHKTGDIGSAVGDAGIVDMPNGKRYAIAVMVKRPDNDQRANELIRQISRVTYDYFLNGGNLPTTNSSSPANTTSNDASDSPNSNNRRGTSVIENIQLPLPNASPSAAPSLNNSQELTRQNQP</sequence>
<dbReference type="EMBL" id="QBML01000018">
    <property type="protein sequence ID" value="PZO39408.1"/>
    <property type="molecule type" value="Genomic_DNA"/>
</dbReference>
<feature type="region of interest" description="Disordered" evidence="1">
    <location>
        <begin position="1"/>
        <end position="115"/>
    </location>
</feature>
<feature type="compositionally biased region" description="Basic and acidic residues" evidence="1">
    <location>
        <begin position="11"/>
        <end position="23"/>
    </location>
</feature>
<feature type="compositionally biased region" description="Polar residues" evidence="1">
    <location>
        <begin position="1"/>
        <end position="10"/>
    </location>
</feature>